<comment type="catalytic activity">
    <reaction evidence="1 5">
        <text>[protein]-peptidylproline (omega=180) = [protein]-peptidylproline (omega=0)</text>
        <dbReference type="Rhea" id="RHEA:16237"/>
        <dbReference type="Rhea" id="RHEA-COMP:10747"/>
        <dbReference type="Rhea" id="RHEA-COMP:10748"/>
        <dbReference type="ChEBI" id="CHEBI:83833"/>
        <dbReference type="ChEBI" id="CHEBI:83834"/>
        <dbReference type="EC" id="5.2.1.8"/>
    </reaction>
</comment>
<dbReference type="OrthoDB" id="193499at2759"/>
<dbReference type="RefSeq" id="XP_013236790.1">
    <property type="nucleotide sequence ID" value="XM_013381336.1"/>
</dbReference>
<comment type="similarity">
    <text evidence="4">Belongs to the cyclophilin-type PPIase family. PPIL3 subfamily.</text>
</comment>
<dbReference type="SUPFAM" id="SSF50891">
    <property type="entry name" value="Cyclophilin-like"/>
    <property type="match status" value="1"/>
</dbReference>
<evidence type="ECO:0000313" key="7">
    <source>
        <dbReference type="EMBL" id="KGG50345.1"/>
    </source>
</evidence>
<dbReference type="AlphaFoldDB" id="A0A098VN30"/>
<dbReference type="InterPro" id="IPR024936">
    <property type="entry name" value="Cyclophilin-type_PPIase"/>
</dbReference>
<dbReference type="InterPro" id="IPR029000">
    <property type="entry name" value="Cyclophilin-like_dom_sf"/>
</dbReference>
<name>A0A098VN30_9MICR</name>
<evidence type="ECO:0000313" key="8">
    <source>
        <dbReference type="Proteomes" id="UP000029725"/>
    </source>
</evidence>
<dbReference type="GO" id="GO:0003755">
    <property type="term" value="F:peptidyl-prolyl cis-trans isomerase activity"/>
    <property type="evidence" value="ECO:0007669"/>
    <property type="project" value="UniProtKB-UniRule"/>
</dbReference>
<dbReference type="PIRSF" id="PIRSF001467">
    <property type="entry name" value="Peptidylpro_ismrse"/>
    <property type="match status" value="1"/>
</dbReference>
<keyword evidence="3 5" id="KW-0413">Isomerase</keyword>
<protein>
    <recommendedName>
        <fullName evidence="5">Peptidyl-prolyl cis-trans isomerase</fullName>
        <shortName evidence="5">PPIase</shortName>
        <ecNumber evidence="5">5.2.1.8</ecNumber>
    </recommendedName>
</protein>
<dbReference type="InterPro" id="IPR044666">
    <property type="entry name" value="Cyclophilin_A-like"/>
</dbReference>
<gene>
    <name evidence="7" type="ORF">DI09_75p50</name>
</gene>
<comment type="caution">
    <text evidence="7">The sequence shown here is derived from an EMBL/GenBank/DDBJ whole genome shotgun (WGS) entry which is preliminary data.</text>
</comment>
<dbReference type="Proteomes" id="UP000029725">
    <property type="component" value="Unassembled WGS sequence"/>
</dbReference>
<accession>A0A098VN30</accession>
<dbReference type="InterPro" id="IPR002130">
    <property type="entry name" value="Cyclophilin-type_PPIase_dom"/>
</dbReference>
<proteinExistence type="inferred from homology"/>
<dbReference type="PRINTS" id="PR00153">
    <property type="entry name" value="CSAPPISMRASE"/>
</dbReference>
<dbReference type="GO" id="GO:0006457">
    <property type="term" value="P:protein folding"/>
    <property type="evidence" value="ECO:0007669"/>
    <property type="project" value="InterPro"/>
</dbReference>
<evidence type="ECO:0000256" key="3">
    <source>
        <dbReference type="ARBA" id="ARBA00023235"/>
    </source>
</evidence>
<dbReference type="VEuPathDB" id="MicrosporidiaDB:DI09_75p50"/>
<evidence type="ECO:0000259" key="6">
    <source>
        <dbReference type="PROSITE" id="PS50072"/>
    </source>
</evidence>
<dbReference type="PANTHER" id="PTHR45625:SF2">
    <property type="entry name" value="PEPTIDYL-PROLYL CIS-TRANS ISOMERASE-LIKE 3"/>
    <property type="match status" value="1"/>
</dbReference>
<dbReference type="PROSITE" id="PS50072">
    <property type="entry name" value="CSA_PPIASE_2"/>
    <property type="match status" value="1"/>
</dbReference>
<dbReference type="EMBL" id="JMKJ01000585">
    <property type="protein sequence ID" value="KGG50345.1"/>
    <property type="molecule type" value="Genomic_DNA"/>
</dbReference>
<dbReference type="InterPro" id="IPR020892">
    <property type="entry name" value="Cyclophilin-type_PPIase_CS"/>
</dbReference>
<dbReference type="Gene3D" id="2.40.100.10">
    <property type="entry name" value="Cyclophilin-like"/>
    <property type="match status" value="1"/>
</dbReference>
<evidence type="ECO:0000256" key="4">
    <source>
        <dbReference type="ARBA" id="ARBA00038286"/>
    </source>
</evidence>
<dbReference type="EC" id="5.2.1.8" evidence="5"/>
<dbReference type="PROSITE" id="PS00170">
    <property type="entry name" value="CSA_PPIASE_1"/>
    <property type="match status" value="1"/>
</dbReference>
<dbReference type="CDD" id="cd01928">
    <property type="entry name" value="Cyclophilin_PPIL3_like"/>
    <property type="match status" value="1"/>
</dbReference>
<sequence length="171" mass="19062">MSVTLHTTLGPINVELYCKECPKTTENFLALCASSYYNSCIFHRVIKDFIIQTGDPTGSGKGGTSIWGSSFQDEIHENLKHDQPGVISMANSGPNTNKSQFFITLSPQEHLDSKYTVFGKVADKGMDVIRAINDTPVDERYRPVSPVLIENVTVHSNPIADQILNFWIRLE</sequence>
<keyword evidence="8" id="KW-1185">Reference proteome</keyword>
<evidence type="ECO:0000256" key="1">
    <source>
        <dbReference type="ARBA" id="ARBA00000971"/>
    </source>
</evidence>
<reference evidence="7 8" key="1">
    <citation type="submission" date="2014-04" db="EMBL/GenBank/DDBJ databases">
        <title>A new species of microsporidia sheds light on the evolution of extreme parasitism.</title>
        <authorList>
            <person name="Haag K.L."/>
            <person name="James T.Y."/>
            <person name="Larsson R."/>
            <person name="Schaer T.M."/>
            <person name="Refardt D."/>
            <person name="Pombert J.-F."/>
            <person name="Ebert D."/>
        </authorList>
    </citation>
    <scope>NUCLEOTIDE SEQUENCE [LARGE SCALE GENOMIC DNA]</scope>
    <source>
        <strain evidence="7 8">UGP3</strain>
        <tissue evidence="7">Spores</tissue>
    </source>
</reference>
<dbReference type="GeneID" id="25260769"/>
<evidence type="ECO:0000256" key="5">
    <source>
        <dbReference type="RuleBase" id="RU363019"/>
    </source>
</evidence>
<organism evidence="7 8">
    <name type="scientific">Mitosporidium daphniae</name>
    <dbReference type="NCBI Taxonomy" id="1485682"/>
    <lineage>
        <taxon>Eukaryota</taxon>
        <taxon>Fungi</taxon>
        <taxon>Fungi incertae sedis</taxon>
        <taxon>Microsporidia</taxon>
        <taxon>Mitosporidium</taxon>
    </lineage>
</organism>
<comment type="function">
    <text evidence="5">PPIases accelerate the folding of proteins. It catalyzes the cis-trans isomerization of proline imidic peptide bonds in oligopeptides.</text>
</comment>
<dbReference type="Pfam" id="PF00160">
    <property type="entry name" value="Pro_isomerase"/>
    <property type="match status" value="1"/>
</dbReference>
<dbReference type="PANTHER" id="PTHR45625">
    <property type="entry name" value="PEPTIDYL-PROLYL CIS-TRANS ISOMERASE-RELATED"/>
    <property type="match status" value="1"/>
</dbReference>
<dbReference type="GO" id="GO:0071013">
    <property type="term" value="C:catalytic step 2 spliceosome"/>
    <property type="evidence" value="ECO:0007669"/>
    <property type="project" value="TreeGrafter"/>
</dbReference>
<feature type="domain" description="PPIase cyclophilin-type" evidence="6">
    <location>
        <begin position="6"/>
        <end position="154"/>
    </location>
</feature>
<keyword evidence="2 5" id="KW-0697">Rotamase</keyword>
<evidence type="ECO:0000256" key="2">
    <source>
        <dbReference type="ARBA" id="ARBA00023110"/>
    </source>
</evidence>
<dbReference type="FunFam" id="2.40.100.10:FF:000012">
    <property type="entry name" value="Peptidyl-prolyl cis-trans isomerase"/>
    <property type="match status" value="1"/>
</dbReference>
<dbReference type="HOGENOM" id="CLU_012062_16_3_1"/>